<dbReference type="STRING" id="765440.A0A0C3FLT4"/>
<dbReference type="InParanoid" id="A0A0C3FLT4"/>
<evidence type="ECO:0000313" key="1">
    <source>
        <dbReference type="EMBL" id="KIM85040.1"/>
    </source>
</evidence>
<evidence type="ECO:0000313" key="2">
    <source>
        <dbReference type="Proteomes" id="UP000054166"/>
    </source>
</evidence>
<reference evidence="2" key="2">
    <citation type="submission" date="2015-01" db="EMBL/GenBank/DDBJ databases">
        <title>Evolutionary Origins and Diversification of the Mycorrhizal Mutualists.</title>
        <authorList>
            <consortium name="DOE Joint Genome Institute"/>
            <consortium name="Mycorrhizal Genomics Consortium"/>
            <person name="Kohler A."/>
            <person name="Kuo A."/>
            <person name="Nagy L.G."/>
            <person name="Floudas D."/>
            <person name="Copeland A."/>
            <person name="Barry K.W."/>
            <person name="Cichocki N."/>
            <person name="Veneault-Fourrey C."/>
            <person name="LaButti K."/>
            <person name="Lindquist E.A."/>
            <person name="Lipzen A."/>
            <person name="Lundell T."/>
            <person name="Morin E."/>
            <person name="Murat C."/>
            <person name="Riley R."/>
            <person name="Ohm R."/>
            <person name="Sun H."/>
            <person name="Tunlid A."/>
            <person name="Henrissat B."/>
            <person name="Grigoriev I.V."/>
            <person name="Hibbett D.S."/>
            <person name="Martin F."/>
        </authorList>
    </citation>
    <scope>NUCLEOTIDE SEQUENCE [LARGE SCALE GENOMIC DNA]</scope>
    <source>
        <strain evidence="2">F 1598</strain>
    </source>
</reference>
<dbReference type="AlphaFoldDB" id="A0A0C3FLT4"/>
<protein>
    <recommendedName>
        <fullName evidence="3">F-box domain-containing protein</fullName>
    </recommendedName>
</protein>
<dbReference type="Proteomes" id="UP000054166">
    <property type="component" value="Unassembled WGS sequence"/>
</dbReference>
<organism evidence="1 2">
    <name type="scientific">Piloderma croceum (strain F 1598)</name>
    <dbReference type="NCBI Taxonomy" id="765440"/>
    <lineage>
        <taxon>Eukaryota</taxon>
        <taxon>Fungi</taxon>
        <taxon>Dikarya</taxon>
        <taxon>Basidiomycota</taxon>
        <taxon>Agaricomycotina</taxon>
        <taxon>Agaricomycetes</taxon>
        <taxon>Agaricomycetidae</taxon>
        <taxon>Atheliales</taxon>
        <taxon>Atheliaceae</taxon>
        <taxon>Piloderma</taxon>
    </lineage>
</organism>
<evidence type="ECO:0008006" key="3">
    <source>
        <dbReference type="Google" id="ProtNLM"/>
    </source>
</evidence>
<gene>
    <name evidence="1" type="ORF">PILCRDRAFT_379786</name>
</gene>
<dbReference type="HOGENOM" id="CLU_593268_0_0_1"/>
<proteinExistence type="predicted"/>
<dbReference type="OrthoDB" id="2780918at2759"/>
<dbReference type="EMBL" id="KN832986">
    <property type="protein sequence ID" value="KIM85040.1"/>
    <property type="molecule type" value="Genomic_DNA"/>
</dbReference>
<dbReference type="SUPFAM" id="SSF52047">
    <property type="entry name" value="RNI-like"/>
    <property type="match status" value="1"/>
</dbReference>
<keyword evidence="2" id="KW-1185">Reference proteome</keyword>
<sequence length="461" mass="52353">MHIFELNEDVLRHIISMTNRGALFKLAATSHFAWDLCISYIICDVHITYSSIYPIPYRLQNFCHFMLACPAERIPCLRHLNVTPTLVDWSDGSIVIASPPTVQAALSLLADVLDQALNLRSFEMQDCESVLECEPRIADALARCTCLTTISLDNHFLNPLGPHSMAMMQNLTSIRHINFGITYDATNALFFAPRSTLESASFHTGYGFSIDTRLQWPHVSRLTLHVQAPMNLAHPFPNVRELRAHGNNHAATPRKWFHAHLYEDWSLLDYVEGSVQALYLLRLTSHIRELRVSSLTHNEPKRPRSFDFISRTDAFLDLVRVANPEALSFEINLQSKLADITFFHALARAAPTLKYLAISVTYSKTVIDDLTISLKALHNVPLIFLTVCIKGHSFKKTRPLSNKQWEGVFQPFASLILSIEYIELANIQEYWAVKTDVNARHLCKISGAEGERAKKRWSKCI</sequence>
<name>A0A0C3FLT4_PILCF</name>
<accession>A0A0C3FLT4</accession>
<reference evidence="1 2" key="1">
    <citation type="submission" date="2014-04" db="EMBL/GenBank/DDBJ databases">
        <authorList>
            <consortium name="DOE Joint Genome Institute"/>
            <person name="Kuo A."/>
            <person name="Tarkka M."/>
            <person name="Buscot F."/>
            <person name="Kohler A."/>
            <person name="Nagy L.G."/>
            <person name="Floudas D."/>
            <person name="Copeland A."/>
            <person name="Barry K.W."/>
            <person name="Cichocki N."/>
            <person name="Veneault-Fourrey C."/>
            <person name="LaButti K."/>
            <person name="Lindquist E.A."/>
            <person name="Lipzen A."/>
            <person name="Lundell T."/>
            <person name="Morin E."/>
            <person name="Murat C."/>
            <person name="Sun H."/>
            <person name="Tunlid A."/>
            <person name="Henrissat B."/>
            <person name="Grigoriev I.V."/>
            <person name="Hibbett D.S."/>
            <person name="Martin F."/>
            <person name="Nordberg H.P."/>
            <person name="Cantor M.N."/>
            <person name="Hua S.X."/>
        </authorList>
    </citation>
    <scope>NUCLEOTIDE SEQUENCE [LARGE SCALE GENOMIC DNA]</scope>
    <source>
        <strain evidence="1 2">F 1598</strain>
    </source>
</reference>